<dbReference type="InterPro" id="IPR024530">
    <property type="entry name" value="QSregVF_b"/>
</dbReference>
<name>A0A9Q1JVP9_9CARY</name>
<accession>A0A9Q1JVP9</accession>
<proteinExistence type="predicted"/>
<sequence length="303" mass="33930">MSAYDNVVGGKLKLKGKALDVKSGGVKKKKKQKKQYDEVSEIKVDEKLEGRSPLDTFLTRSKVQICAKPKPLKTFSTHASICIPAGDRVIEFGKYEGRMLGTLPSNYLKWVSKNLRAGDFEEWAKLADQVLQDPVYEDRLEWERAERLLKGEVRASYSMTAQAAVDEVFELSQRFGWDNEDKLGSGKVNFQLLGTSKGGRIPRVKGKKEGEVGELKRVEAHVDHGKRLGGGVEKGNREQRRERLRMKRGVSKMNDVFGNVCGNEGRSNGKSEVGSSDENVEVSNPFPGRVSFLRKALLRRSIL</sequence>
<reference evidence="2" key="1">
    <citation type="submission" date="2022-04" db="EMBL/GenBank/DDBJ databases">
        <title>Carnegiea gigantea Genome sequencing and assembly v2.</title>
        <authorList>
            <person name="Copetti D."/>
            <person name="Sanderson M.J."/>
            <person name="Burquez A."/>
            <person name="Wojciechowski M.F."/>
        </authorList>
    </citation>
    <scope>NUCLEOTIDE SEQUENCE</scope>
    <source>
        <strain evidence="2">SGP5-SGP5p</strain>
        <tissue evidence="2">Aerial part</tissue>
    </source>
</reference>
<gene>
    <name evidence="2" type="ORF">Cgig2_028957</name>
</gene>
<feature type="region of interest" description="Disordered" evidence="1">
    <location>
        <begin position="261"/>
        <end position="281"/>
    </location>
</feature>
<dbReference type="PANTHER" id="PTHR38357:SF1">
    <property type="entry name" value="EXPRESSED PROTEIN"/>
    <property type="match status" value="1"/>
</dbReference>
<organism evidence="2 3">
    <name type="scientific">Carnegiea gigantea</name>
    <dbReference type="NCBI Taxonomy" id="171969"/>
    <lineage>
        <taxon>Eukaryota</taxon>
        <taxon>Viridiplantae</taxon>
        <taxon>Streptophyta</taxon>
        <taxon>Embryophyta</taxon>
        <taxon>Tracheophyta</taxon>
        <taxon>Spermatophyta</taxon>
        <taxon>Magnoliopsida</taxon>
        <taxon>eudicotyledons</taxon>
        <taxon>Gunneridae</taxon>
        <taxon>Pentapetalae</taxon>
        <taxon>Caryophyllales</taxon>
        <taxon>Cactineae</taxon>
        <taxon>Cactaceae</taxon>
        <taxon>Cactoideae</taxon>
        <taxon>Echinocereeae</taxon>
        <taxon>Carnegiea</taxon>
    </lineage>
</organism>
<evidence type="ECO:0000313" key="3">
    <source>
        <dbReference type="Proteomes" id="UP001153076"/>
    </source>
</evidence>
<feature type="compositionally biased region" description="Polar residues" evidence="1">
    <location>
        <begin position="265"/>
        <end position="277"/>
    </location>
</feature>
<comment type="caution">
    <text evidence="2">The sequence shown here is derived from an EMBL/GenBank/DDBJ whole genome shotgun (WGS) entry which is preliminary data.</text>
</comment>
<dbReference type="Pfam" id="PF08555">
    <property type="entry name" value="FAM32A"/>
    <property type="match status" value="1"/>
</dbReference>
<protein>
    <submittedName>
        <fullName evidence="2">Uncharacterized protein</fullName>
    </submittedName>
</protein>
<dbReference type="OrthoDB" id="1897217at2759"/>
<dbReference type="AlphaFoldDB" id="A0A9Q1JVP9"/>
<evidence type="ECO:0000256" key="1">
    <source>
        <dbReference type="SAM" id="MobiDB-lite"/>
    </source>
</evidence>
<dbReference type="EMBL" id="JAKOGI010000664">
    <property type="protein sequence ID" value="KAJ8431740.1"/>
    <property type="molecule type" value="Genomic_DNA"/>
</dbReference>
<evidence type="ECO:0000313" key="2">
    <source>
        <dbReference type="EMBL" id="KAJ8431740.1"/>
    </source>
</evidence>
<dbReference type="GO" id="GO:0009536">
    <property type="term" value="C:plastid"/>
    <property type="evidence" value="ECO:0007669"/>
    <property type="project" value="TreeGrafter"/>
</dbReference>
<dbReference type="Pfam" id="PF12843">
    <property type="entry name" value="QSregVF_b"/>
    <property type="match status" value="1"/>
</dbReference>
<keyword evidence="3" id="KW-1185">Reference proteome</keyword>
<dbReference type="PANTHER" id="PTHR38357">
    <property type="entry name" value="EXPRESSED PROTEIN"/>
    <property type="match status" value="1"/>
</dbReference>
<dbReference type="InterPro" id="IPR013865">
    <property type="entry name" value="FAM32A"/>
</dbReference>
<dbReference type="Proteomes" id="UP001153076">
    <property type="component" value="Unassembled WGS sequence"/>
</dbReference>